<reference evidence="2" key="1">
    <citation type="submission" date="2020-05" db="EMBL/GenBank/DDBJ databases">
        <authorList>
            <person name="Chiriac C."/>
            <person name="Salcher M."/>
            <person name="Ghai R."/>
            <person name="Kavagutti S V."/>
        </authorList>
    </citation>
    <scope>NUCLEOTIDE SEQUENCE</scope>
</reference>
<dbReference type="Pfam" id="PF01471">
    <property type="entry name" value="PG_binding_1"/>
    <property type="match status" value="2"/>
</dbReference>
<protein>
    <submittedName>
        <fullName evidence="2">Unannotated protein</fullName>
    </submittedName>
</protein>
<sequence>MRDLQRRLASAGFPAGPGARVGAFCAATEVAVRAFQDQRGLRATGSCDDETWRALVEASWSLGDRMLVLTSPNLRGDDVAELQASLARLGFDCGRVDGIFGPLTARALEDFQSNCGLTADGVCGSETVRALRRVISQTGHGPGISAVRERERLRHAPTELAALRVVVGQFGGLSSITRGISRELRLAGAQVVPLDEPDAVVQARAANQFVAHLYLGFEAARAPASVVHFYRVPSFESVGGKSLAGCLTTELRACGLPVSDPCGMRLPVLRETRMPAVLVTLGPVRAAVDAATELSEHVVRAVRSWMALCSHAG</sequence>
<dbReference type="EMBL" id="CAEZSR010000031">
    <property type="protein sequence ID" value="CAB4551947.1"/>
    <property type="molecule type" value="Genomic_DNA"/>
</dbReference>
<proteinExistence type="predicted"/>
<dbReference type="SUPFAM" id="SSF47090">
    <property type="entry name" value="PGBD-like"/>
    <property type="match status" value="2"/>
</dbReference>
<dbReference type="AlphaFoldDB" id="A0A6J6CKV2"/>
<feature type="domain" description="Peptidoglycan binding-like" evidence="1">
    <location>
        <begin position="2"/>
        <end position="55"/>
    </location>
</feature>
<dbReference type="InterPro" id="IPR036365">
    <property type="entry name" value="PGBD-like_sf"/>
</dbReference>
<dbReference type="InterPro" id="IPR002477">
    <property type="entry name" value="Peptidoglycan-bd-like"/>
</dbReference>
<dbReference type="Gene3D" id="1.10.101.10">
    <property type="entry name" value="PGBD-like superfamily/PGBD"/>
    <property type="match status" value="2"/>
</dbReference>
<evidence type="ECO:0000259" key="1">
    <source>
        <dbReference type="Pfam" id="PF01471"/>
    </source>
</evidence>
<gene>
    <name evidence="2" type="ORF">UFOPK1493_01130</name>
</gene>
<accession>A0A6J6CKV2</accession>
<feature type="domain" description="Peptidoglycan binding-like" evidence="1">
    <location>
        <begin position="75"/>
        <end position="131"/>
    </location>
</feature>
<organism evidence="2">
    <name type="scientific">freshwater metagenome</name>
    <dbReference type="NCBI Taxonomy" id="449393"/>
    <lineage>
        <taxon>unclassified sequences</taxon>
        <taxon>metagenomes</taxon>
        <taxon>ecological metagenomes</taxon>
    </lineage>
</organism>
<evidence type="ECO:0000313" key="2">
    <source>
        <dbReference type="EMBL" id="CAB4551947.1"/>
    </source>
</evidence>
<name>A0A6J6CKV2_9ZZZZ</name>
<dbReference type="InterPro" id="IPR036366">
    <property type="entry name" value="PGBDSf"/>
</dbReference>